<dbReference type="Pfam" id="PF17186">
    <property type="entry name" value="Lipocalin_9"/>
    <property type="match status" value="1"/>
</dbReference>
<gene>
    <name evidence="2" type="ORF">H7C18_07835</name>
</gene>
<evidence type="ECO:0000313" key="3">
    <source>
        <dbReference type="Proteomes" id="UP000564644"/>
    </source>
</evidence>
<comment type="caution">
    <text evidence="2">The sequence shown here is derived from an EMBL/GenBank/DDBJ whole genome shotgun (WGS) entry which is preliminary data.</text>
</comment>
<dbReference type="Pfam" id="PF07143">
    <property type="entry name" value="CrtC"/>
    <property type="match status" value="1"/>
</dbReference>
<keyword evidence="3" id="KW-1185">Reference proteome</keyword>
<reference evidence="2 3" key="1">
    <citation type="submission" date="2020-08" db="EMBL/GenBank/DDBJ databases">
        <title>Cohnella phylogeny.</title>
        <authorList>
            <person name="Dunlap C."/>
        </authorList>
    </citation>
    <scope>NUCLEOTIDE SEQUENCE [LARGE SCALE GENOMIC DNA]</scope>
    <source>
        <strain evidence="2 3">CBP 2801</strain>
    </source>
</reference>
<dbReference type="PANTHER" id="PTHR38591:SF1">
    <property type="entry name" value="BLL1000 PROTEIN"/>
    <property type="match status" value="1"/>
</dbReference>
<dbReference type="Gene3D" id="2.40.370.10">
    <property type="entry name" value="AttH-like domain"/>
    <property type="match status" value="2"/>
</dbReference>
<dbReference type="RefSeq" id="WP_185128476.1">
    <property type="nucleotide sequence ID" value="NZ_JACJVO010000009.1"/>
</dbReference>
<evidence type="ECO:0000259" key="1">
    <source>
        <dbReference type="Pfam" id="PF07143"/>
    </source>
</evidence>
<organism evidence="2 3">
    <name type="scientific">Cohnella zeiphila</name>
    <dbReference type="NCBI Taxonomy" id="2761120"/>
    <lineage>
        <taxon>Bacteria</taxon>
        <taxon>Bacillati</taxon>
        <taxon>Bacillota</taxon>
        <taxon>Bacilli</taxon>
        <taxon>Bacillales</taxon>
        <taxon>Paenibacillaceae</taxon>
        <taxon>Cohnella</taxon>
    </lineage>
</organism>
<sequence length="363" mass="40383">MNVTRSMPKLGEIAEGRPAANLEWWYAYAFLTGNGGKKYALVASFFRVGELPVVKGHYLIHSFIRLDEDRYEPRSSLDRTLAYQMAGFYLPLYFVMKPGDRKTWSQYMSLLQGSVPPPHLLMDRASVTSGPSRLAYGDSGMTFPDDPSAGFDVRIADKTRRVDLRFLPAKPVSSVDEEGSLNGLKYYSVTRNQVYGELRGPDGEAETLRGEGWFDRQWGQNYDLLRGRGWDWFGLQLEDGRELIVSRLRRTNSAGAAAPVAKLILEDGDVRTSDRVEIRSSGSWKSLYSGFRYPAEWRLAVPDFGLALRVAPLMPHQEIPIPGPIQAIWEGACAAAGESRSAGGAISPIRGRGFAELVGYADE</sequence>
<feature type="domain" description="AttH" evidence="1">
    <location>
        <begin position="145"/>
        <end position="220"/>
    </location>
</feature>
<dbReference type="SUPFAM" id="SSF159245">
    <property type="entry name" value="AttH-like"/>
    <property type="match status" value="1"/>
</dbReference>
<evidence type="ECO:0000313" key="2">
    <source>
        <dbReference type="EMBL" id="MBB6730814.1"/>
    </source>
</evidence>
<dbReference type="PANTHER" id="PTHR38591">
    <property type="entry name" value="HYDROLASE"/>
    <property type="match status" value="1"/>
</dbReference>
<accession>A0A7X0SL53</accession>
<protein>
    <recommendedName>
        <fullName evidence="1">AttH domain-containing protein</fullName>
    </recommendedName>
</protein>
<proteinExistence type="predicted"/>
<dbReference type="AlphaFoldDB" id="A0A7X0SL53"/>
<dbReference type="InterPro" id="IPR010791">
    <property type="entry name" value="AttH_dom"/>
</dbReference>
<dbReference type="InterPro" id="IPR023374">
    <property type="entry name" value="AttH-like_dom_sf"/>
</dbReference>
<dbReference type="Proteomes" id="UP000564644">
    <property type="component" value="Unassembled WGS sequence"/>
</dbReference>
<name>A0A7X0SL53_9BACL</name>
<dbReference type="EMBL" id="JACJVO010000009">
    <property type="protein sequence ID" value="MBB6730814.1"/>
    <property type="molecule type" value="Genomic_DNA"/>
</dbReference>